<keyword evidence="4" id="KW-0067">ATP-binding</keyword>
<evidence type="ECO:0000256" key="3">
    <source>
        <dbReference type="ARBA" id="ARBA00022806"/>
    </source>
</evidence>
<dbReference type="EMBL" id="CP043909">
    <property type="protein sequence ID" value="QER40961.1"/>
    <property type="molecule type" value="Genomic_DNA"/>
</dbReference>
<dbReference type="InterPro" id="IPR050474">
    <property type="entry name" value="Hel308_SKI2-like"/>
</dbReference>
<feature type="domain" description="Helicase ATP-binding" evidence="5">
    <location>
        <begin position="93"/>
        <end position="248"/>
    </location>
</feature>
<dbReference type="KEGG" id="asue:F2A31_15160"/>
<evidence type="ECO:0000259" key="5">
    <source>
        <dbReference type="PROSITE" id="PS51192"/>
    </source>
</evidence>
<dbReference type="InterPro" id="IPR014001">
    <property type="entry name" value="Helicase_ATP-bd"/>
</dbReference>
<keyword evidence="1" id="KW-0547">Nucleotide-binding</keyword>
<dbReference type="PANTHER" id="PTHR47961:SF6">
    <property type="entry name" value="DNA-DIRECTED DNA POLYMERASE"/>
    <property type="match status" value="1"/>
</dbReference>
<dbReference type="SUPFAM" id="SSF52540">
    <property type="entry name" value="P-loop containing nucleoside triphosphate hydrolases"/>
    <property type="match status" value="1"/>
</dbReference>
<dbReference type="AlphaFoldDB" id="A0A5P1UVR8"/>
<accession>A0A5P1UVR8</accession>
<dbReference type="InterPro" id="IPR011545">
    <property type="entry name" value="DEAD/DEAH_box_helicase_dom"/>
</dbReference>
<keyword evidence="7" id="KW-1185">Reference proteome</keyword>
<dbReference type="InterPro" id="IPR027417">
    <property type="entry name" value="P-loop_NTPase"/>
</dbReference>
<evidence type="ECO:0000256" key="4">
    <source>
        <dbReference type="ARBA" id="ARBA00022840"/>
    </source>
</evidence>
<dbReference type="Pfam" id="PF00270">
    <property type="entry name" value="DEAD"/>
    <property type="match status" value="1"/>
</dbReference>
<evidence type="ECO:0000256" key="1">
    <source>
        <dbReference type="ARBA" id="ARBA00022741"/>
    </source>
</evidence>
<keyword evidence="2" id="KW-0378">Hydrolase</keyword>
<dbReference type="GO" id="GO:0004386">
    <property type="term" value="F:helicase activity"/>
    <property type="evidence" value="ECO:0007669"/>
    <property type="project" value="UniProtKB-KW"/>
</dbReference>
<evidence type="ECO:0000313" key="7">
    <source>
        <dbReference type="Proteomes" id="UP000325177"/>
    </source>
</evidence>
<organism evidence="6 7">
    <name type="scientific">Acinetobacter suaedae</name>
    <dbReference type="NCBI Taxonomy" id="2609668"/>
    <lineage>
        <taxon>Bacteria</taxon>
        <taxon>Pseudomonadati</taxon>
        <taxon>Pseudomonadota</taxon>
        <taxon>Gammaproteobacteria</taxon>
        <taxon>Moraxellales</taxon>
        <taxon>Moraxellaceae</taxon>
        <taxon>Acinetobacter</taxon>
    </lineage>
</organism>
<dbReference type="GO" id="GO:0005524">
    <property type="term" value="F:ATP binding"/>
    <property type="evidence" value="ECO:0007669"/>
    <property type="project" value="UniProtKB-KW"/>
</dbReference>
<dbReference type="GO" id="GO:0016787">
    <property type="term" value="F:hydrolase activity"/>
    <property type="evidence" value="ECO:0007669"/>
    <property type="project" value="UniProtKB-KW"/>
</dbReference>
<dbReference type="PANTHER" id="PTHR47961">
    <property type="entry name" value="DNA POLYMERASE THETA, PUTATIVE (AFU_ORTHOLOGUE AFUA_1G05260)-RELATED"/>
    <property type="match status" value="1"/>
</dbReference>
<reference evidence="6 7" key="1">
    <citation type="submission" date="2019-09" db="EMBL/GenBank/DDBJ databases">
        <title>Acinetobacter sp. C16S1 isolated from saline soil.</title>
        <authorList>
            <person name="Xu L."/>
            <person name="Sun J.-Q."/>
        </authorList>
    </citation>
    <scope>NUCLEOTIDE SEQUENCE [LARGE SCALE GENOMIC DNA]</scope>
    <source>
        <strain evidence="6 7">C16S1</strain>
    </source>
</reference>
<sequence length="694" mass="80355">MSSFETLHIINNLLIEGKENAARETIIRLIDSLSDDEINYIRLPLNDLIRKVGLYPYMDKATANWQEKFLLEAFTVNIGDKEVVLHREQSKLLSGLLEGKNLAVSAPTSFGKSFIIDAYINLIKPKNIMIIVPTIALADEIRRRLQNKFKEDYKIITTTDITLAEKNILILPQERALNYQDKITEIDLLVIDEFYKASKNEKDTRSISLQRAMLEFQKIAKQRYYLAPNISDLTENIFTKGIEFISFDCNTVALNIEKTYDKINKNYSKTQAFIDVLNKVNGKTLVYVNSHVSLSGVCTILFENEKNKNNIFLKDFLDWIRKNYSSTWYLSFIVERGVATYNSSLHRSLTQIQLNIYESEMPLNIIVSTSSIIEGVNTCTKNIILWSNRISNSMLSFFTYRNIVGRTGRMFKYFVGEAFLLERPPEEEAVVLDLELQEEASLLLDEDEFANELSSDELSRIINFKSKMADLLGVKYSELKNIQELDASESSNLQRIAYAVLSNPSKFANVNLLNAEYKYWERQLNNIFYSIKPTNLGAKYSDILKVLLVIRNNWIKEIPEIITELEDFDLNIDDFFKIERLISHNLANFLKSFEIIYNKRVSYKPININTFIEKISHSFLPKNVFYLEEFGLPRFISRKIHLSQLIDLENNEREVNDVINAFLEIGFDNLIQQVNDLDTFDKYVIGIFYKGIGG</sequence>
<dbReference type="SMART" id="SM00487">
    <property type="entry name" value="DEXDc"/>
    <property type="match status" value="1"/>
</dbReference>
<dbReference type="Proteomes" id="UP000325177">
    <property type="component" value="Chromosome"/>
</dbReference>
<evidence type="ECO:0000256" key="2">
    <source>
        <dbReference type="ARBA" id="ARBA00022801"/>
    </source>
</evidence>
<dbReference type="PROSITE" id="PS51192">
    <property type="entry name" value="HELICASE_ATP_BIND_1"/>
    <property type="match status" value="1"/>
</dbReference>
<dbReference type="GO" id="GO:0003676">
    <property type="term" value="F:nucleic acid binding"/>
    <property type="evidence" value="ECO:0007669"/>
    <property type="project" value="InterPro"/>
</dbReference>
<name>A0A5P1UVR8_9GAMM</name>
<dbReference type="Gene3D" id="3.40.50.300">
    <property type="entry name" value="P-loop containing nucleotide triphosphate hydrolases"/>
    <property type="match status" value="2"/>
</dbReference>
<protein>
    <submittedName>
        <fullName evidence="6">DEAD/DEAH box helicase</fullName>
    </submittedName>
</protein>
<keyword evidence="3 6" id="KW-0347">Helicase</keyword>
<evidence type="ECO:0000313" key="6">
    <source>
        <dbReference type="EMBL" id="QER40961.1"/>
    </source>
</evidence>
<dbReference type="RefSeq" id="WP_150027382.1">
    <property type="nucleotide sequence ID" value="NZ_CP043909.1"/>
</dbReference>
<proteinExistence type="predicted"/>
<gene>
    <name evidence="6" type="ORF">F2A31_15160</name>
</gene>